<dbReference type="EMBL" id="CP113264">
    <property type="protein sequence ID" value="WAE71264.1"/>
    <property type="molecule type" value="Genomic_DNA"/>
</dbReference>
<evidence type="ECO:0000256" key="1">
    <source>
        <dbReference type="SAM" id="MobiDB-lite"/>
    </source>
</evidence>
<gene>
    <name evidence="2" type="ORF">OUQ99_18715</name>
</gene>
<dbReference type="Proteomes" id="UP001156498">
    <property type="component" value="Chromosome"/>
</dbReference>
<name>A0ABY6YG83_9ACTN</name>
<keyword evidence="3" id="KW-1185">Reference proteome</keyword>
<organism evidence="2 3">
    <name type="scientific">Streptomonospora nanhaiensis</name>
    <dbReference type="NCBI Taxonomy" id="1323731"/>
    <lineage>
        <taxon>Bacteria</taxon>
        <taxon>Bacillati</taxon>
        <taxon>Actinomycetota</taxon>
        <taxon>Actinomycetes</taxon>
        <taxon>Streptosporangiales</taxon>
        <taxon>Nocardiopsidaceae</taxon>
        <taxon>Streptomonospora</taxon>
    </lineage>
</organism>
<dbReference type="RefSeq" id="WP_267945067.1">
    <property type="nucleotide sequence ID" value="NZ_CP113264.1"/>
</dbReference>
<proteinExistence type="predicted"/>
<accession>A0ABY6YG83</accession>
<feature type="region of interest" description="Disordered" evidence="1">
    <location>
        <begin position="1"/>
        <end position="23"/>
    </location>
</feature>
<evidence type="ECO:0000313" key="2">
    <source>
        <dbReference type="EMBL" id="WAE71264.1"/>
    </source>
</evidence>
<evidence type="ECO:0000313" key="3">
    <source>
        <dbReference type="Proteomes" id="UP001156498"/>
    </source>
</evidence>
<sequence length="93" mass="10165">MVALDRPDRAQAPSAGGVSFAARELPRRPKEADLLFAFVPSDGKPELALTCNSEIFRAERARGLLEGLCPILDAMAGNRPVARILDREETPYE</sequence>
<dbReference type="Gene3D" id="3.30.559.30">
    <property type="entry name" value="Nonribosomal peptide synthetase, condensation domain"/>
    <property type="match status" value="1"/>
</dbReference>
<reference evidence="2 3" key="1">
    <citation type="journal article" date="2013" name="Int. J. Syst. Evol. Microbiol.">
        <title>Description of Streptomonospora sediminis sp. nov. and Streptomonospora nanhaiensis sp. nov., and reclassification of Nocardiopsis arabia Hozzein &amp; Goodfellow 2008 as Streptomonospora arabica comb. nov. and emended description of the genus Streptomonospora.</title>
        <authorList>
            <person name="Zhang D.F."/>
            <person name="Pan H.Q."/>
            <person name="He J."/>
            <person name="Zhang X.M."/>
            <person name="Zhang Y.G."/>
            <person name="Klenk H.P."/>
            <person name="Hu J.C."/>
            <person name="Li W.J."/>
        </authorList>
    </citation>
    <scope>NUCLEOTIDE SEQUENCE [LARGE SCALE GENOMIC DNA]</scope>
    <source>
        <strain evidence="2 3">12A09</strain>
    </source>
</reference>
<protein>
    <submittedName>
        <fullName evidence="2">Uncharacterized protein</fullName>
    </submittedName>
</protein>